<dbReference type="PANTHER" id="PTHR30408:SF12">
    <property type="entry name" value="TYPE I RESTRICTION ENZYME MJAVIII SPECIFICITY SUBUNIT"/>
    <property type="match status" value="1"/>
</dbReference>
<accession>A0ABU5EYA2</accession>
<dbReference type="EC" id="3.1.21.-" evidence="5"/>
<protein>
    <submittedName>
        <fullName evidence="5">Restriction endonuclease subunit S</fullName>
        <ecNumber evidence="5">3.1.21.-</ecNumber>
    </submittedName>
</protein>
<dbReference type="SUPFAM" id="SSF116734">
    <property type="entry name" value="DNA methylase specificity domain"/>
    <property type="match status" value="2"/>
</dbReference>
<organism evidence="5 6">
    <name type="scientific">Gemmata algarum</name>
    <dbReference type="NCBI Taxonomy" id="2975278"/>
    <lineage>
        <taxon>Bacteria</taxon>
        <taxon>Pseudomonadati</taxon>
        <taxon>Planctomycetota</taxon>
        <taxon>Planctomycetia</taxon>
        <taxon>Gemmatales</taxon>
        <taxon>Gemmataceae</taxon>
        <taxon>Gemmata</taxon>
    </lineage>
</organism>
<evidence type="ECO:0000313" key="6">
    <source>
        <dbReference type="Proteomes" id="UP001272242"/>
    </source>
</evidence>
<dbReference type="Pfam" id="PF01420">
    <property type="entry name" value="Methylase_S"/>
    <property type="match status" value="2"/>
</dbReference>
<dbReference type="GO" id="GO:0016787">
    <property type="term" value="F:hydrolase activity"/>
    <property type="evidence" value="ECO:0007669"/>
    <property type="project" value="UniProtKB-KW"/>
</dbReference>
<proteinExistence type="inferred from homology"/>
<dbReference type="Proteomes" id="UP001272242">
    <property type="component" value="Unassembled WGS sequence"/>
</dbReference>
<dbReference type="RefSeq" id="WP_320686847.1">
    <property type="nucleotide sequence ID" value="NZ_JAXBLV010000176.1"/>
</dbReference>
<comment type="similarity">
    <text evidence="1">Belongs to the type-I restriction system S methylase family.</text>
</comment>
<reference evidence="6" key="1">
    <citation type="journal article" date="2023" name="Mar. Drugs">
        <title>Gemmata algarum, a Novel Planctomycete Isolated from an Algal Mat, Displays Antimicrobial Activity.</title>
        <authorList>
            <person name="Kumar G."/>
            <person name="Kallscheuer N."/>
            <person name="Kashif M."/>
            <person name="Ahamad S."/>
            <person name="Jagadeeshwari U."/>
            <person name="Pannikurungottu S."/>
            <person name="Haufschild T."/>
            <person name="Kabuu M."/>
            <person name="Sasikala C."/>
            <person name="Jogler C."/>
            <person name="Ramana C."/>
        </authorList>
    </citation>
    <scope>NUCLEOTIDE SEQUENCE [LARGE SCALE GENOMIC DNA]</scope>
    <source>
        <strain evidence="6">JC673</strain>
    </source>
</reference>
<gene>
    <name evidence="5" type="ORF">R5W23_001455</name>
</gene>
<evidence type="ECO:0000256" key="3">
    <source>
        <dbReference type="ARBA" id="ARBA00023125"/>
    </source>
</evidence>
<keyword evidence="3" id="KW-0238">DNA-binding</keyword>
<feature type="domain" description="Type I restriction modification DNA specificity" evidence="4">
    <location>
        <begin position="248"/>
        <end position="383"/>
    </location>
</feature>
<name>A0ABU5EYA2_9BACT</name>
<comment type="caution">
    <text evidence="5">The sequence shown here is derived from an EMBL/GenBank/DDBJ whole genome shotgun (WGS) entry which is preliminary data.</text>
</comment>
<keyword evidence="2" id="KW-0680">Restriction system</keyword>
<keyword evidence="5" id="KW-0540">Nuclease</keyword>
<keyword evidence="6" id="KW-1185">Reference proteome</keyword>
<feature type="domain" description="Type I restriction modification DNA specificity" evidence="4">
    <location>
        <begin position="86"/>
        <end position="191"/>
    </location>
</feature>
<dbReference type="InterPro" id="IPR000055">
    <property type="entry name" value="Restrct_endonuc_typeI_TRD"/>
</dbReference>
<sequence>MSDEAIETPPPNSRWATTVGAICDKFGGEIQTGPFGSQLHASDYSEDGTPVVMPQDMKDGQVVCDRIARVDTAHVQRLQRHELRVGDVIFSRRGDVARFAIVTESESGWLCGTGSIRIRLNSPDICIGYVRRYLQQRSVGKWLEHNAKGQTMPNLNTDIIRALPFVYPPLLEQQRIAAILDHADALRAKRRAALAKLDALPQAIFGEMFGDPVTNPKGWPTSSVGDQLVFQLYGPRFYNEVYSTNGVRIVRITDLDEFGRLDFAAMPRLIVAAEDLEKYSLRAGDILFARTGATVGKVALIGPDAPVCIAGAYFIVMRFGPAIDPAYARAVLTTPKIQDIVQVRSKQSAQQNFSGPGLRALPMPLPPLPLQQEFAKRVAAVERVRSAHRASLVQLDALFASLQYRAFRGEL</sequence>
<dbReference type="GO" id="GO:0004519">
    <property type="term" value="F:endonuclease activity"/>
    <property type="evidence" value="ECO:0007669"/>
    <property type="project" value="UniProtKB-KW"/>
</dbReference>
<evidence type="ECO:0000256" key="1">
    <source>
        <dbReference type="ARBA" id="ARBA00010923"/>
    </source>
</evidence>
<evidence type="ECO:0000259" key="4">
    <source>
        <dbReference type="Pfam" id="PF01420"/>
    </source>
</evidence>
<evidence type="ECO:0000256" key="2">
    <source>
        <dbReference type="ARBA" id="ARBA00022747"/>
    </source>
</evidence>
<dbReference type="Gene3D" id="3.90.220.20">
    <property type="entry name" value="DNA methylase specificity domains"/>
    <property type="match status" value="2"/>
</dbReference>
<dbReference type="EMBL" id="JAXBLV010000176">
    <property type="protein sequence ID" value="MDY3560229.1"/>
    <property type="molecule type" value="Genomic_DNA"/>
</dbReference>
<dbReference type="InterPro" id="IPR052021">
    <property type="entry name" value="Type-I_RS_S_subunit"/>
</dbReference>
<keyword evidence="5" id="KW-0378">Hydrolase</keyword>
<dbReference type="InterPro" id="IPR044946">
    <property type="entry name" value="Restrct_endonuc_typeI_TRD_sf"/>
</dbReference>
<evidence type="ECO:0000313" key="5">
    <source>
        <dbReference type="EMBL" id="MDY3560229.1"/>
    </source>
</evidence>
<keyword evidence="5" id="KW-0255">Endonuclease</keyword>
<dbReference type="PANTHER" id="PTHR30408">
    <property type="entry name" value="TYPE-1 RESTRICTION ENZYME ECOKI SPECIFICITY PROTEIN"/>
    <property type="match status" value="1"/>
</dbReference>